<proteinExistence type="predicted"/>
<dbReference type="EMBL" id="CM032188">
    <property type="protein sequence ID" value="KAG7088777.1"/>
    <property type="molecule type" value="Genomic_DNA"/>
</dbReference>
<dbReference type="GeneID" id="66081818"/>
<dbReference type="KEGG" id="more:E1B28_012743"/>
<dbReference type="AlphaFoldDB" id="A0A9P7RSQ7"/>
<sequence length="327" mass="36567">MTRPHLEKWSPQVVGRCLGYALLEAPTRTGKDNMARDINLCSEDLPDLASLTQLYVGGMIRLFRSPKGPTPTPPTIPISYYPQRKSLTTLAQDIAAALAEPHKFANAKLLALQRDGFCCVVTGSFDLDSVEKEFIQPTPGTAWVFTQAAHIFGESNNGNILGEGHTLKPEWALTVAALVERYAEISICKELNGSNIYRAENVLTLDIGTHYFLDNLYISLEPVQDTPHTYNLHTYSEKNKHRQYRVPQRVTFTDHSNGKTAMPDRRYLQLHHICAKVLHLSGALKVVKKFEWEMERLEGLAADGSSAKYLSEALLSSSLSLRPPPEY</sequence>
<accession>A0A9P7RSQ7</accession>
<name>A0A9P7RSQ7_9AGAR</name>
<evidence type="ECO:0000313" key="2">
    <source>
        <dbReference type="Proteomes" id="UP001049176"/>
    </source>
</evidence>
<reference evidence="1" key="1">
    <citation type="journal article" date="2021" name="Genome Biol. Evol.">
        <title>The assembled and annotated genome of the fairy-ring fungus Marasmius oreades.</title>
        <authorList>
            <person name="Hiltunen M."/>
            <person name="Ament-Velasquez S.L."/>
            <person name="Johannesson H."/>
        </authorList>
    </citation>
    <scope>NUCLEOTIDE SEQUENCE</scope>
    <source>
        <strain evidence="1">03SP1</strain>
    </source>
</reference>
<keyword evidence="2" id="KW-1185">Reference proteome</keyword>
<protein>
    <recommendedName>
        <fullName evidence="3">HNH nuclease domain-containing protein</fullName>
    </recommendedName>
</protein>
<evidence type="ECO:0008006" key="3">
    <source>
        <dbReference type="Google" id="ProtNLM"/>
    </source>
</evidence>
<dbReference type="Proteomes" id="UP001049176">
    <property type="component" value="Chromosome 8"/>
</dbReference>
<organism evidence="1 2">
    <name type="scientific">Marasmius oreades</name>
    <name type="common">fairy-ring Marasmius</name>
    <dbReference type="NCBI Taxonomy" id="181124"/>
    <lineage>
        <taxon>Eukaryota</taxon>
        <taxon>Fungi</taxon>
        <taxon>Dikarya</taxon>
        <taxon>Basidiomycota</taxon>
        <taxon>Agaricomycotina</taxon>
        <taxon>Agaricomycetes</taxon>
        <taxon>Agaricomycetidae</taxon>
        <taxon>Agaricales</taxon>
        <taxon>Marasmiineae</taxon>
        <taxon>Marasmiaceae</taxon>
        <taxon>Marasmius</taxon>
    </lineage>
</organism>
<evidence type="ECO:0000313" key="1">
    <source>
        <dbReference type="EMBL" id="KAG7088777.1"/>
    </source>
</evidence>
<comment type="caution">
    <text evidence="1">The sequence shown here is derived from an EMBL/GenBank/DDBJ whole genome shotgun (WGS) entry which is preliminary data.</text>
</comment>
<dbReference type="RefSeq" id="XP_043005248.1">
    <property type="nucleotide sequence ID" value="XM_043157880.1"/>
</dbReference>
<dbReference type="OrthoDB" id="2104739at2759"/>
<gene>
    <name evidence="1" type="ORF">E1B28_012743</name>
</gene>